<keyword evidence="4 8" id="KW-0819">tRNA processing</keyword>
<name>A0A7C2E3T3_9THEO</name>
<sequence length="463" mass="51579">MDILPQVRKTIARFGMLRRGDVVVVGVSGGPDSVALLDVLCRLRDEYRLILHVAHLNHRLREEAAREAEFVRQFAASYGLPVTVEAADVPAYAKEQRLSIEVAARELRYRFFAHVLAAVGAARVALGHQADDQAETVLLNVLRGTGLAGLKGIPPVRGPYIRPLIEIRRAAVEAYCSFRRLKTCLDASNLQTIYHRNRIRRELLPLLERDYNPGVVAALCRLAAIAREEEELIAAEAARVYAQILTATETGVALKTKPLNVLPRALARRVVRRAYKEVAGIPYELDFLHTEEVLGLLHRGAGKEVTLPRGVRVVRTYEAIFFACGKESEVPDFSYLLNLPGTTFIPELSLMVEARLQAPGTDPAALRPEEALLDYDRLQLPLLLRRRRAGDIFHPFGYPAPVKLKNFLIDQKVPRYRRSLLPLVADGEGIVWVGGVRVSSRVAVTPETRRCLHLRLIPVAPPG</sequence>
<dbReference type="InterPro" id="IPR012796">
    <property type="entry name" value="Lysidine-tRNA-synth_C"/>
</dbReference>
<comment type="caution">
    <text evidence="10">The sequence shown here is derived from an EMBL/GenBank/DDBJ whole genome shotgun (WGS) entry which is preliminary data.</text>
</comment>
<dbReference type="PANTHER" id="PTHR43033:SF1">
    <property type="entry name" value="TRNA(ILE)-LYSIDINE SYNTHASE-RELATED"/>
    <property type="match status" value="1"/>
</dbReference>
<dbReference type="HAMAP" id="MF_01161">
    <property type="entry name" value="tRNA_Ile_lys_synt"/>
    <property type="match status" value="1"/>
</dbReference>
<dbReference type="SUPFAM" id="SSF82829">
    <property type="entry name" value="MesJ substrate recognition domain-like"/>
    <property type="match status" value="1"/>
</dbReference>
<comment type="similarity">
    <text evidence="8">Belongs to the tRNA(Ile)-lysidine synthase family.</text>
</comment>
<keyword evidence="5 8" id="KW-0547">Nucleotide-binding</keyword>
<gene>
    <name evidence="8 10" type="primary">tilS</name>
    <name evidence="10" type="ORF">ENQ34_04205</name>
</gene>
<organism evidence="10">
    <name type="scientific">Ammonifex degensii</name>
    <dbReference type="NCBI Taxonomy" id="42838"/>
    <lineage>
        <taxon>Bacteria</taxon>
        <taxon>Bacillati</taxon>
        <taxon>Bacillota</taxon>
        <taxon>Clostridia</taxon>
        <taxon>Thermoanaerobacterales</taxon>
        <taxon>Thermoanaerobacteraceae</taxon>
        <taxon>Ammonifex</taxon>
    </lineage>
</organism>
<evidence type="ECO:0000256" key="4">
    <source>
        <dbReference type="ARBA" id="ARBA00022694"/>
    </source>
</evidence>
<dbReference type="GO" id="GO:0006400">
    <property type="term" value="P:tRNA modification"/>
    <property type="evidence" value="ECO:0007669"/>
    <property type="project" value="UniProtKB-UniRule"/>
</dbReference>
<dbReference type="NCBIfam" id="TIGR02432">
    <property type="entry name" value="lysidine_TilS_N"/>
    <property type="match status" value="1"/>
</dbReference>
<dbReference type="Gene3D" id="1.20.59.20">
    <property type="match status" value="1"/>
</dbReference>
<evidence type="ECO:0000256" key="3">
    <source>
        <dbReference type="ARBA" id="ARBA00022598"/>
    </source>
</evidence>
<feature type="binding site" evidence="8">
    <location>
        <begin position="28"/>
        <end position="33"/>
    </location>
    <ligand>
        <name>ATP</name>
        <dbReference type="ChEBI" id="CHEBI:30616"/>
    </ligand>
</feature>
<dbReference type="Pfam" id="PF01171">
    <property type="entry name" value="ATP_bind_3"/>
    <property type="match status" value="1"/>
</dbReference>
<dbReference type="InterPro" id="IPR012795">
    <property type="entry name" value="tRNA_Ile_lys_synt_N"/>
</dbReference>
<dbReference type="InterPro" id="IPR014729">
    <property type="entry name" value="Rossmann-like_a/b/a_fold"/>
</dbReference>
<evidence type="ECO:0000256" key="7">
    <source>
        <dbReference type="ARBA" id="ARBA00048539"/>
    </source>
</evidence>
<accession>A0A7C2E3T3</accession>
<comment type="catalytic activity">
    <reaction evidence="7 8">
        <text>cytidine(34) in tRNA(Ile2) + L-lysine + ATP = lysidine(34) in tRNA(Ile2) + AMP + diphosphate + H(+)</text>
        <dbReference type="Rhea" id="RHEA:43744"/>
        <dbReference type="Rhea" id="RHEA-COMP:10625"/>
        <dbReference type="Rhea" id="RHEA-COMP:10670"/>
        <dbReference type="ChEBI" id="CHEBI:15378"/>
        <dbReference type="ChEBI" id="CHEBI:30616"/>
        <dbReference type="ChEBI" id="CHEBI:32551"/>
        <dbReference type="ChEBI" id="CHEBI:33019"/>
        <dbReference type="ChEBI" id="CHEBI:82748"/>
        <dbReference type="ChEBI" id="CHEBI:83665"/>
        <dbReference type="ChEBI" id="CHEBI:456215"/>
        <dbReference type="EC" id="6.3.4.19"/>
    </reaction>
</comment>
<dbReference type="CDD" id="cd01992">
    <property type="entry name" value="TilS_N"/>
    <property type="match status" value="1"/>
</dbReference>
<dbReference type="SUPFAM" id="SSF56037">
    <property type="entry name" value="PheT/TilS domain"/>
    <property type="match status" value="1"/>
</dbReference>
<dbReference type="EC" id="6.3.4.19" evidence="8"/>
<dbReference type="SMART" id="SM00977">
    <property type="entry name" value="TilS_C"/>
    <property type="match status" value="1"/>
</dbReference>
<dbReference type="SUPFAM" id="SSF52402">
    <property type="entry name" value="Adenine nucleotide alpha hydrolases-like"/>
    <property type="match status" value="1"/>
</dbReference>
<dbReference type="EMBL" id="DSMU01000266">
    <property type="protein sequence ID" value="HEL65865.1"/>
    <property type="molecule type" value="Genomic_DNA"/>
</dbReference>
<comment type="function">
    <text evidence="8">Ligates lysine onto the cytidine present at position 34 of the AUA codon-specific tRNA(Ile) that contains the anticodon CAU, in an ATP-dependent manner. Cytidine is converted to lysidine, thus changing the amino acid specificity of the tRNA from methionine to isoleucine.</text>
</comment>
<keyword evidence="2 8" id="KW-0963">Cytoplasm</keyword>
<comment type="domain">
    <text evidence="8">The N-terminal region contains the highly conserved SGGXDS motif, predicted to be a P-loop motif involved in ATP binding.</text>
</comment>
<evidence type="ECO:0000313" key="10">
    <source>
        <dbReference type="EMBL" id="HEL65865.1"/>
    </source>
</evidence>
<reference evidence="10" key="1">
    <citation type="journal article" date="2020" name="mSystems">
        <title>Genome- and Community-Level Interaction Insights into Carbon Utilization and Element Cycling Functions of Hydrothermarchaeota in Hydrothermal Sediment.</title>
        <authorList>
            <person name="Zhou Z."/>
            <person name="Liu Y."/>
            <person name="Xu W."/>
            <person name="Pan J."/>
            <person name="Luo Z.H."/>
            <person name="Li M."/>
        </authorList>
    </citation>
    <scope>NUCLEOTIDE SEQUENCE [LARGE SCALE GENOMIC DNA]</scope>
    <source>
        <strain evidence="10">SpSt-300</strain>
    </source>
</reference>
<evidence type="ECO:0000256" key="5">
    <source>
        <dbReference type="ARBA" id="ARBA00022741"/>
    </source>
</evidence>
<dbReference type="GO" id="GO:0032267">
    <property type="term" value="F:tRNA(Ile)-lysidine synthase activity"/>
    <property type="evidence" value="ECO:0007669"/>
    <property type="project" value="UniProtKB-EC"/>
</dbReference>
<dbReference type="Gene3D" id="3.40.50.620">
    <property type="entry name" value="HUPs"/>
    <property type="match status" value="1"/>
</dbReference>
<dbReference type="PANTHER" id="PTHR43033">
    <property type="entry name" value="TRNA(ILE)-LYSIDINE SYNTHASE-RELATED"/>
    <property type="match status" value="1"/>
</dbReference>
<evidence type="ECO:0000256" key="8">
    <source>
        <dbReference type="HAMAP-Rule" id="MF_01161"/>
    </source>
</evidence>
<dbReference type="InterPro" id="IPR012094">
    <property type="entry name" value="tRNA_Ile_lys_synt"/>
</dbReference>
<dbReference type="InterPro" id="IPR011063">
    <property type="entry name" value="TilS/TtcA_N"/>
</dbReference>
<evidence type="ECO:0000259" key="9">
    <source>
        <dbReference type="SMART" id="SM00977"/>
    </source>
</evidence>
<keyword evidence="6 8" id="KW-0067">ATP-binding</keyword>
<keyword evidence="3 8" id="KW-0436">Ligase</keyword>
<dbReference type="AlphaFoldDB" id="A0A7C2E3T3"/>
<proteinExistence type="inferred from homology"/>
<evidence type="ECO:0000256" key="2">
    <source>
        <dbReference type="ARBA" id="ARBA00022490"/>
    </source>
</evidence>
<comment type="subcellular location">
    <subcellularLocation>
        <location evidence="1 8">Cytoplasm</location>
    </subcellularLocation>
</comment>
<evidence type="ECO:0000256" key="6">
    <source>
        <dbReference type="ARBA" id="ARBA00022840"/>
    </source>
</evidence>
<protein>
    <recommendedName>
        <fullName evidence="8">tRNA(Ile)-lysidine synthase</fullName>
        <ecNumber evidence="8">6.3.4.19</ecNumber>
    </recommendedName>
    <alternativeName>
        <fullName evidence="8">tRNA(Ile)-2-lysyl-cytidine synthase</fullName>
    </alternativeName>
    <alternativeName>
        <fullName evidence="8">tRNA(Ile)-lysidine synthetase</fullName>
    </alternativeName>
</protein>
<dbReference type="NCBIfam" id="TIGR02433">
    <property type="entry name" value="lysidine_TilS_C"/>
    <property type="match status" value="1"/>
</dbReference>
<evidence type="ECO:0000256" key="1">
    <source>
        <dbReference type="ARBA" id="ARBA00004496"/>
    </source>
</evidence>
<feature type="domain" description="Lysidine-tRNA(Ile) synthetase C-terminal" evidence="9">
    <location>
        <begin position="382"/>
        <end position="454"/>
    </location>
</feature>
<dbReference type="GO" id="GO:0005737">
    <property type="term" value="C:cytoplasm"/>
    <property type="evidence" value="ECO:0007669"/>
    <property type="project" value="UniProtKB-SubCell"/>
</dbReference>
<dbReference type="Pfam" id="PF11734">
    <property type="entry name" value="TilS_C"/>
    <property type="match status" value="1"/>
</dbReference>
<dbReference type="GO" id="GO:0005524">
    <property type="term" value="F:ATP binding"/>
    <property type="evidence" value="ECO:0007669"/>
    <property type="project" value="UniProtKB-UniRule"/>
</dbReference>